<protein>
    <submittedName>
        <fullName evidence="8">RNA polymerase sigma-70 factor (ECF subfamily)</fullName>
    </submittedName>
</protein>
<dbReference type="InterPro" id="IPR039425">
    <property type="entry name" value="RNA_pol_sigma-70-like"/>
</dbReference>
<sequence length="195" mass="22658">MGKTKHELLLLIKRVNRGSEEAFDFLYEKYLPLIFRIAMTMLKNRHEAEDVCHDIFLELLNQPERYDPCRGSLEAWLAVKTKSKCLDRLRAQKKHLTGLAEQAEIGGAANDDPTVQHTLSKELKETLAKALQQIPAPQRQVLQHAYFREESHRSIARQMKRPLGTVKSMIRYGLKNMRKQLEEWHWQGPGGEDSR</sequence>
<comment type="similarity">
    <text evidence="1">Belongs to the sigma-70 factor family. ECF subfamily.</text>
</comment>
<reference evidence="8 9" key="1">
    <citation type="submission" date="2023-07" db="EMBL/GenBank/DDBJ databases">
        <title>Genomic Encyclopedia of Type Strains, Phase IV (KMG-IV): sequencing the most valuable type-strain genomes for metagenomic binning, comparative biology and taxonomic classification.</title>
        <authorList>
            <person name="Goeker M."/>
        </authorList>
    </citation>
    <scope>NUCLEOTIDE SEQUENCE [LARGE SCALE GENOMIC DNA]</scope>
    <source>
        <strain evidence="8 9">DSM 17740</strain>
    </source>
</reference>
<dbReference type="InterPro" id="IPR013324">
    <property type="entry name" value="RNA_pol_sigma_r3/r4-like"/>
</dbReference>
<dbReference type="Pfam" id="PF04542">
    <property type="entry name" value="Sigma70_r2"/>
    <property type="match status" value="1"/>
</dbReference>
<dbReference type="SUPFAM" id="SSF88946">
    <property type="entry name" value="Sigma2 domain of RNA polymerase sigma factors"/>
    <property type="match status" value="1"/>
</dbReference>
<evidence type="ECO:0000313" key="8">
    <source>
        <dbReference type="EMBL" id="MDQ0337828.1"/>
    </source>
</evidence>
<keyword evidence="2" id="KW-0805">Transcription regulation</keyword>
<evidence type="ECO:0000259" key="6">
    <source>
        <dbReference type="Pfam" id="PF04542"/>
    </source>
</evidence>
<keyword evidence="4" id="KW-0238">DNA-binding</keyword>
<evidence type="ECO:0000256" key="5">
    <source>
        <dbReference type="ARBA" id="ARBA00023163"/>
    </source>
</evidence>
<accession>A0ABU0CN32</accession>
<evidence type="ECO:0000256" key="2">
    <source>
        <dbReference type="ARBA" id="ARBA00023015"/>
    </source>
</evidence>
<dbReference type="InterPro" id="IPR007627">
    <property type="entry name" value="RNA_pol_sigma70_r2"/>
</dbReference>
<dbReference type="Gene3D" id="1.10.10.10">
    <property type="entry name" value="Winged helix-like DNA-binding domain superfamily/Winged helix DNA-binding domain"/>
    <property type="match status" value="1"/>
</dbReference>
<dbReference type="Proteomes" id="UP001232445">
    <property type="component" value="Unassembled WGS sequence"/>
</dbReference>
<dbReference type="PANTHER" id="PTHR43133">
    <property type="entry name" value="RNA POLYMERASE ECF-TYPE SIGMA FACTO"/>
    <property type="match status" value="1"/>
</dbReference>
<evidence type="ECO:0000259" key="7">
    <source>
        <dbReference type="Pfam" id="PF04545"/>
    </source>
</evidence>
<dbReference type="InterPro" id="IPR014284">
    <property type="entry name" value="RNA_pol_sigma-70_dom"/>
</dbReference>
<evidence type="ECO:0000256" key="4">
    <source>
        <dbReference type="ARBA" id="ARBA00023125"/>
    </source>
</evidence>
<gene>
    <name evidence="8" type="ORF">J2S00_000611</name>
</gene>
<dbReference type="InterPro" id="IPR007630">
    <property type="entry name" value="RNA_pol_sigma70_r4"/>
</dbReference>
<dbReference type="Gene3D" id="1.10.1740.10">
    <property type="match status" value="1"/>
</dbReference>
<keyword evidence="5" id="KW-0804">Transcription</keyword>
<dbReference type="SUPFAM" id="SSF88659">
    <property type="entry name" value="Sigma3 and sigma4 domains of RNA polymerase sigma factors"/>
    <property type="match status" value="1"/>
</dbReference>
<name>A0ABU0CN32_9BACI</name>
<dbReference type="NCBIfam" id="TIGR02937">
    <property type="entry name" value="sigma70-ECF"/>
    <property type="match status" value="1"/>
</dbReference>
<organism evidence="8 9">
    <name type="scientific">Caldalkalibacillus uzonensis</name>
    <dbReference type="NCBI Taxonomy" id="353224"/>
    <lineage>
        <taxon>Bacteria</taxon>
        <taxon>Bacillati</taxon>
        <taxon>Bacillota</taxon>
        <taxon>Bacilli</taxon>
        <taxon>Bacillales</taxon>
        <taxon>Bacillaceae</taxon>
        <taxon>Caldalkalibacillus</taxon>
    </lineage>
</organism>
<evidence type="ECO:0000313" key="9">
    <source>
        <dbReference type="Proteomes" id="UP001232445"/>
    </source>
</evidence>
<comment type="caution">
    <text evidence="8">The sequence shown here is derived from an EMBL/GenBank/DDBJ whole genome shotgun (WGS) entry which is preliminary data.</text>
</comment>
<keyword evidence="9" id="KW-1185">Reference proteome</keyword>
<feature type="domain" description="RNA polymerase sigma-70 region 2" evidence="6">
    <location>
        <begin position="26"/>
        <end position="94"/>
    </location>
</feature>
<dbReference type="RefSeq" id="WP_307335268.1">
    <property type="nucleotide sequence ID" value="NZ_JAUSUQ010000002.1"/>
</dbReference>
<evidence type="ECO:0000256" key="3">
    <source>
        <dbReference type="ARBA" id="ARBA00023082"/>
    </source>
</evidence>
<keyword evidence="3" id="KW-0731">Sigma factor</keyword>
<dbReference type="Pfam" id="PF04545">
    <property type="entry name" value="Sigma70_r4"/>
    <property type="match status" value="1"/>
</dbReference>
<proteinExistence type="inferred from homology"/>
<dbReference type="PANTHER" id="PTHR43133:SF62">
    <property type="entry name" value="RNA POLYMERASE SIGMA FACTOR SIGZ"/>
    <property type="match status" value="1"/>
</dbReference>
<dbReference type="InterPro" id="IPR013325">
    <property type="entry name" value="RNA_pol_sigma_r2"/>
</dbReference>
<feature type="domain" description="RNA polymerase sigma-70 region 4" evidence="7">
    <location>
        <begin position="130"/>
        <end position="179"/>
    </location>
</feature>
<dbReference type="EMBL" id="JAUSUQ010000002">
    <property type="protein sequence ID" value="MDQ0337828.1"/>
    <property type="molecule type" value="Genomic_DNA"/>
</dbReference>
<evidence type="ECO:0000256" key="1">
    <source>
        <dbReference type="ARBA" id="ARBA00010641"/>
    </source>
</evidence>
<dbReference type="InterPro" id="IPR036388">
    <property type="entry name" value="WH-like_DNA-bd_sf"/>
</dbReference>